<proteinExistence type="predicted"/>
<comment type="caution">
    <text evidence="1">The sequence shown here is derived from an EMBL/GenBank/DDBJ whole genome shotgun (WGS) entry which is preliminary data.</text>
</comment>
<name>A0A164JFJ6_9CRUS</name>
<dbReference type="AlphaFoldDB" id="A0A164JFJ6"/>
<sequence length="74" mass="8828">MKLKKHSWFHLYGKFLVPKVSPAPYKQKPQPRMLFVTPTSTSDASRHPPPQPQMLFITPAMLWRYRKRYISPLF</sequence>
<evidence type="ECO:0000313" key="1">
    <source>
        <dbReference type="EMBL" id="KZS02294.1"/>
    </source>
</evidence>
<reference evidence="1 2" key="1">
    <citation type="submission" date="2016-03" db="EMBL/GenBank/DDBJ databases">
        <title>EvidentialGene: Evidence-directed Construction of Genes on Genomes.</title>
        <authorList>
            <person name="Gilbert D.G."/>
            <person name="Choi J.-H."/>
            <person name="Mockaitis K."/>
            <person name="Colbourne J."/>
            <person name="Pfrender M."/>
        </authorList>
    </citation>
    <scope>NUCLEOTIDE SEQUENCE [LARGE SCALE GENOMIC DNA]</scope>
    <source>
        <strain evidence="1 2">Xinb3</strain>
        <tissue evidence="1">Complete organism</tissue>
    </source>
</reference>
<dbReference type="Proteomes" id="UP000076858">
    <property type="component" value="Unassembled WGS sequence"/>
</dbReference>
<keyword evidence="2" id="KW-1185">Reference proteome</keyword>
<protein>
    <submittedName>
        <fullName evidence="1">Uncharacterized protein</fullName>
    </submittedName>
</protein>
<dbReference type="EMBL" id="LRGB01004757">
    <property type="protein sequence ID" value="KZS02294.1"/>
    <property type="molecule type" value="Genomic_DNA"/>
</dbReference>
<evidence type="ECO:0000313" key="2">
    <source>
        <dbReference type="Proteomes" id="UP000076858"/>
    </source>
</evidence>
<gene>
    <name evidence="1" type="ORF">APZ42_000721</name>
</gene>
<organism evidence="1 2">
    <name type="scientific">Daphnia magna</name>
    <dbReference type="NCBI Taxonomy" id="35525"/>
    <lineage>
        <taxon>Eukaryota</taxon>
        <taxon>Metazoa</taxon>
        <taxon>Ecdysozoa</taxon>
        <taxon>Arthropoda</taxon>
        <taxon>Crustacea</taxon>
        <taxon>Branchiopoda</taxon>
        <taxon>Diplostraca</taxon>
        <taxon>Cladocera</taxon>
        <taxon>Anomopoda</taxon>
        <taxon>Daphniidae</taxon>
        <taxon>Daphnia</taxon>
    </lineage>
</organism>
<accession>A0A164JFJ6</accession>